<evidence type="ECO:0000313" key="11">
    <source>
        <dbReference type="Proteomes" id="UP000295124"/>
    </source>
</evidence>
<evidence type="ECO:0000313" key="10">
    <source>
        <dbReference type="EMBL" id="TDD58610.1"/>
    </source>
</evidence>
<dbReference type="PRINTS" id="PR00354">
    <property type="entry name" value="7FE8SFRDOXIN"/>
</dbReference>
<dbReference type="GO" id="GO:0051539">
    <property type="term" value="F:4 iron, 4 sulfur cluster binding"/>
    <property type="evidence" value="ECO:0007669"/>
    <property type="project" value="UniProtKB-UniRule"/>
</dbReference>
<dbReference type="GO" id="GO:0009055">
    <property type="term" value="F:electron transfer activity"/>
    <property type="evidence" value="ECO:0007669"/>
    <property type="project" value="UniProtKB-UniRule"/>
</dbReference>
<dbReference type="PANTHER" id="PTHR42859">
    <property type="entry name" value="OXIDOREDUCTASE"/>
    <property type="match status" value="1"/>
</dbReference>
<dbReference type="EMBL" id="SMKX01000049">
    <property type="protein sequence ID" value="TDD58610.1"/>
    <property type="molecule type" value="Genomic_DNA"/>
</dbReference>
<dbReference type="OrthoDB" id="9803397at2"/>
<comment type="caution">
    <text evidence="10">The sequence shown here is derived from an EMBL/GenBank/DDBJ whole genome shotgun (WGS) entry which is preliminary data.</text>
</comment>
<evidence type="ECO:0000259" key="9">
    <source>
        <dbReference type="PROSITE" id="PS51379"/>
    </source>
</evidence>
<evidence type="ECO:0000256" key="2">
    <source>
        <dbReference type="ARBA" id="ARBA00022448"/>
    </source>
</evidence>
<keyword evidence="3 8" id="KW-0004">4Fe-4S</keyword>
<comment type="cofactor">
    <cofactor evidence="8">
        <name>[3Fe-4S] cluster</name>
        <dbReference type="ChEBI" id="CHEBI:21137"/>
    </cofactor>
    <text evidence="8">Binds 1 [3Fe-4S] cluster.</text>
</comment>
<sequence>MTYVITQACIGSKDTACWDACPADAIHPSPNKSEFADHEQMYIDPTECIDCGACEPACPVEAIYPEDEVPDEWADATAVNADFFASPACNTASN</sequence>
<evidence type="ECO:0000256" key="1">
    <source>
        <dbReference type="ARBA" id="ARBA00001966"/>
    </source>
</evidence>
<proteinExistence type="predicted"/>
<comment type="function">
    <text evidence="8">Ferredoxins are iron-sulfur proteins that transfer electrons in a wide variety of metabolic reactions.</text>
</comment>
<dbReference type="PROSITE" id="PS00198">
    <property type="entry name" value="4FE4S_FER_1"/>
    <property type="match status" value="1"/>
</dbReference>
<name>A0A4R4ZKC7_9ACTN</name>
<dbReference type="Pfam" id="PF12838">
    <property type="entry name" value="Fer4_7"/>
    <property type="match status" value="1"/>
</dbReference>
<feature type="domain" description="4Fe-4S ferredoxin-type" evidence="9">
    <location>
        <begin position="39"/>
        <end position="68"/>
    </location>
</feature>
<evidence type="ECO:0000256" key="3">
    <source>
        <dbReference type="ARBA" id="ARBA00022485"/>
    </source>
</evidence>
<dbReference type="InterPro" id="IPR017900">
    <property type="entry name" value="4Fe4S_Fe_S_CS"/>
</dbReference>
<evidence type="ECO:0000256" key="5">
    <source>
        <dbReference type="ARBA" id="ARBA00022982"/>
    </source>
</evidence>
<keyword evidence="7 8" id="KW-0411">Iron-sulfur</keyword>
<keyword evidence="11" id="KW-1185">Reference proteome</keyword>
<keyword evidence="6 8" id="KW-0408">Iron</keyword>
<dbReference type="PANTHER" id="PTHR42859:SF2">
    <property type="entry name" value="FERREDOXIN"/>
    <property type="match status" value="1"/>
</dbReference>
<keyword evidence="8" id="KW-0003">3Fe-4S</keyword>
<dbReference type="Proteomes" id="UP000295124">
    <property type="component" value="Unassembled WGS sequence"/>
</dbReference>
<evidence type="ECO:0000256" key="8">
    <source>
        <dbReference type="RuleBase" id="RU365098"/>
    </source>
</evidence>
<dbReference type="InterPro" id="IPR050294">
    <property type="entry name" value="RnfB_subfamily"/>
</dbReference>
<dbReference type="SUPFAM" id="SSF54862">
    <property type="entry name" value="4Fe-4S ferredoxins"/>
    <property type="match status" value="1"/>
</dbReference>
<dbReference type="InterPro" id="IPR000813">
    <property type="entry name" value="7Fe_ferredoxin"/>
</dbReference>
<dbReference type="Gene3D" id="3.30.70.20">
    <property type="match status" value="1"/>
</dbReference>
<organism evidence="10 11">
    <name type="scientific">Kribbella antibiotica</name>
    <dbReference type="NCBI Taxonomy" id="190195"/>
    <lineage>
        <taxon>Bacteria</taxon>
        <taxon>Bacillati</taxon>
        <taxon>Actinomycetota</taxon>
        <taxon>Actinomycetes</taxon>
        <taxon>Propionibacteriales</taxon>
        <taxon>Kribbellaceae</taxon>
        <taxon>Kribbella</taxon>
    </lineage>
</organism>
<evidence type="ECO:0000256" key="4">
    <source>
        <dbReference type="ARBA" id="ARBA00022723"/>
    </source>
</evidence>
<evidence type="ECO:0000256" key="6">
    <source>
        <dbReference type="ARBA" id="ARBA00023004"/>
    </source>
</evidence>
<dbReference type="RefSeq" id="WP_132168985.1">
    <property type="nucleotide sequence ID" value="NZ_SMKX01000049.1"/>
</dbReference>
<dbReference type="GO" id="GO:0051538">
    <property type="term" value="F:3 iron, 4 sulfur cluster binding"/>
    <property type="evidence" value="ECO:0007669"/>
    <property type="project" value="UniProtKB-UniRule"/>
</dbReference>
<dbReference type="InterPro" id="IPR017896">
    <property type="entry name" value="4Fe4S_Fe-S-bd"/>
</dbReference>
<dbReference type="PROSITE" id="PS51379">
    <property type="entry name" value="4FE4S_FER_2"/>
    <property type="match status" value="2"/>
</dbReference>
<dbReference type="GO" id="GO:0046872">
    <property type="term" value="F:metal ion binding"/>
    <property type="evidence" value="ECO:0007669"/>
    <property type="project" value="UniProtKB-UniRule"/>
</dbReference>
<accession>A0A4R4ZKC7</accession>
<keyword evidence="2 8" id="KW-0813">Transport</keyword>
<comment type="cofactor">
    <cofactor evidence="1 8">
        <name>[4Fe-4S] cluster</name>
        <dbReference type="ChEBI" id="CHEBI:49883"/>
    </cofactor>
</comment>
<gene>
    <name evidence="10" type="ORF">E1263_18540</name>
</gene>
<feature type="domain" description="4Fe-4S ferredoxin-type" evidence="9">
    <location>
        <begin position="1"/>
        <end position="31"/>
    </location>
</feature>
<reference evidence="10 11" key="1">
    <citation type="submission" date="2019-03" db="EMBL/GenBank/DDBJ databases">
        <title>Draft genome sequences of novel Actinobacteria.</title>
        <authorList>
            <person name="Sahin N."/>
            <person name="Ay H."/>
            <person name="Saygin H."/>
        </authorList>
    </citation>
    <scope>NUCLEOTIDE SEQUENCE [LARGE SCALE GENOMIC DNA]</scope>
    <source>
        <strain evidence="10 11">JCM 13523</strain>
    </source>
</reference>
<keyword evidence="5 8" id="KW-0249">Electron transport</keyword>
<evidence type="ECO:0000256" key="7">
    <source>
        <dbReference type="ARBA" id="ARBA00023014"/>
    </source>
</evidence>
<protein>
    <recommendedName>
        <fullName evidence="8">Ferredoxin</fullName>
    </recommendedName>
</protein>
<keyword evidence="4 8" id="KW-0479">Metal-binding</keyword>
<dbReference type="AlphaFoldDB" id="A0A4R4ZKC7"/>